<protein>
    <submittedName>
        <fullName evidence="1">Uncharacterized protein</fullName>
    </submittedName>
</protein>
<evidence type="ECO:0000313" key="2">
    <source>
        <dbReference type="Proteomes" id="UP001152888"/>
    </source>
</evidence>
<keyword evidence="2" id="KW-1185">Reference proteome</keyword>
<name>A0A9P0L319_ACAOB</name>
<evidence type="ECO:0000313" key="1">
    <source>
        <dbReference type="EMBL" id="CAH1985501.1"/>
    </source>
</evidence>
<reference evidence="1" key="1">
    <citation type="submission" date="2022-03" db="EMBL/GenBank/DDBJ databases">
        <authorList>
            <person name="Sayadi A."/>
        </authorList>
    </citation>
    <scope>NUCLEOTIDE SEQUENCE</scope>
</reference>
<comment type="caution">
    <text evidence="1">The sequence shown here is derived from an EMBL/GenBank/DDBJ whole genome shotgun (WGS) entry which is preliminary data.</text>
</comment>
<dbReference type="Proteomes" id="UP001152888">
    <property type="component" value="Unassembled WGS sequence"/>
</dbReference>
<organism evidence="1 2">
    <name type="scientific">Acanthoscelides obtectus</name>
    <name type="common">Bean weevil</name>
    <name type="synonym">Bruchus obtectus</name>
    <dbReference type="NCBI Taxonomy" id="200917"/>
    <lineage>
        <taxon>Eukaryota</taxon>
        <taxon>Metazoa</taxon>
        <taxon>Ecdysozoa</taxon>
        <taxon>Arthropoda</taxon>
        <taxon>Hexapoda</taxon>
        <taxon>Insecta</taxon>
        <taxon>Pterygota</taxon>
        <taxon>Neoptera</taxon>
        <taxon>Endopterygota</taxon>
        <taxon>Coleoptera</taxon>
        <taxon>Polyphaga</taxon>
        <taxon>Cucujiformia</taxon>
        <taxon>Chrysomeloidea</taxon>
        <taxon>Chrysomelidae</taxon>
        <taxon>Bruchinae</taxon>
        <taxon>Bruchini</taxon>
        <taxon>Acanthoscelides</taxon>
    </lineage>
</organism>
<dbReference type="EMBL" id="CAKOFQ010006982">
    <property type="protein sequence ID" value="CAH1985501.1"/>
    <property type="molecule type" value="Genomic_DNA"/>
</dbReference>
<proteinExistence type="predicted"/>
<sequence length="56" mass="6874">MNPQRVVVMWLLYQRIKRRRLKRKFWSISLKSSFSSQQSWLHASLVAFKYDQSFIP</sequence>
<accession>A0A9P0L319</accession>
<gene>
    <name evidence="1" type="ORF">ACAOBT_LOCUS16718</name>
</gene>
<dbReference type="AlphaFoldDB" id="A0A9P0L319"/>